<feature type="region of interest" description="Disordered" evidence="1">
    <location>
        <begin position="59"/>
        <end position="84"/>
    </location>
</feature>
<evidence type="ECO:0000313" key="2">
    <source>
        <dbReference type="EMBL" id="BCU03911.1"/>
    </source>
</evidence>
<accession>A0A811BTV4</accession>
<protein>
    <submittedName>
        <fullName evidence="2">Uncharacterized protein</fullName>
    </submittedName>
</protein>
<evidence type="ECO:0000256" key="1">
    <source>
        <dbReference type="SAM" id="MobiDB-lite"/>
    </source>
</evidence>
<name>A0A811BTV4_9VIRU</name>
<organism evidence="2 3">
    <name type="scientific">Pandoravirus japonicus</name>
    <dbReference type="NCBI Taxonomy" id="2823154"/>
    <lineage>
        <taxon>Viruses</taxon>
        <taxon>Pandoravirus</taxon>
    </lineage>
</organism>
<evidence type="ECO:0000313" key="3">
    <source>
        <dbReference type="Proteomes" id="UP001253637"/>
    </source>
</evidence>
<reference evidence="2" key="1">
    <citation type="submission" date="2021-04" db="EMBL/GenBank/DDBJ databases">
        <title>Draft Genome Sequence of Pandoravirus japonicus, Isolated from the Sabaishi River of Niigata, Japan.</title>
        <authorList>
            <person name="Hosokawa N."/>
            <person name="Takahashi H."/>
            <person name="Aoki K."/>
            <person name="Takemura M."/>
        </authorList>
    </citation>
    <scope>NUCLEOTIDE SEQUENCE</scope>
</reference>
<sequence>MKTANSRIKPIIRTRIRMRARPRFALAPESECANGTPRALSGFFPVFVPSTRILCIPAKPRLTGRPGPSADRWSTNHKQALGQR</sequence>
<proteinExistence type="predicted"/>
<dbReference type="EMBL" id="LC625835">
    <property type="protein sequence ID" value="BCU03911.1"/>
    <property type="molecule type" value="Genomic_DNA"/>
</dbReference>
<dbReference type="Proteomes" id="UP001253637">
    <property type="component" value="Segment"/>
</dbReference>